<accession>A0ABM1PKE8</accession>
<protein>
    <submittedName>
        <fullName evidence="3">Uncharacterized protein LOC108616772</fullName>
    </submittedName>
</protein>
<dbReference type="Proteomes" id="UP000694904">
    <property type="component" value="Chromosome 5"/>
</dbReference>
<sequence length="116" mass="13760">MDAIDKTEEKQSISETGGATELEDKAEEKAESPTTSQTEIKEQPVVYDYMKYPNKKKGRVLHNHHHNRLKMRKNVSFKCIVELVTFTDDWKMQMTQSNLRTEDQQRERSKNLRRNF</sequence>
<reference evidence="2" key="2">
    <citation type="journal article" date="2016" name="G3 (Bethesda)">
        <title>Genome Evolution in Three Species of Cactophilic Drosophila.</title>
        <authorList>
            <person name="Sanchez-Flores A."/>
            <person name="Penazola F."/>
            <person name="Carpinteyro-Ponce J."/>
            <person name="Nazario-Yepiz N."/>
            <person name="Abreu-Goodger C."/>
            <person name="Machado C.A."/>
            <person name="Markow T.A."/>
        </authorList>
    </citation>
    <scope>NUCLEOTIDE SEQUENCE [LARGE SCALE GENOMIC DNA]</scope>
</reference>
<feature type="compositionally biased region" description="Basic and acidic residues" evidence="1">
    <location>
        <begin position="22"/>
        <end position="31"/>
    </location>
</feature>
<dbReference type="RefSeq" id="XP_017867684.1">
    <property type="nucleotide sequence ID" value="XM_018012195.1"/>
</dbReference>
<reference evidence="3" key="3">
    <citation type="submission" date="2025-08" db="UniProtKB">
        <authorList>
            <consortium name="RefSeq"/>
        </authorList>
    </citation>
    <scope>IDENTIFICATION</scope>
    <source>
        <tissue evidence="3">Whole organism</tissue>
    </source>
</reference>
<feature type="region of interest" description="Disordered" evidence="1">
    <location>
        <begin position="1"/>
        <end position="42"/>
    </location>
</feature>
<organism evidence="2 3">
    <name type="scientific">Drosophila arizonae</name>
    <name type="common">Fruit fly</name>
    <dbReference type="NCBI Taxonomy" id="7263"/>
    <lineage>
        <taxon>Eukaryota</taxon>
        <taxon>Metazoa</taxon>
        <taxon>Ecdysozoa</taxon>
        <taxon>Arthropoda</taxon>
        <taxon>Hexapoda</taxon>
        <taxon>Insecta</taxon>
        <taxon>Pterygota</taxon>
        <taxon>Neoptera</taxon>
        <taxon>Endopterygota</taxon>
        <taxon>Diptera</taxon>
        <taxon>Brachycera</taxon>
        <taxon>Muscomorpha</taxon>
        <taxon>Ephydroidea</taxon>
        <taxon>Drosophilidae</taxon>
        <taxon>Drosophila</taxon>
    </lineage>
</organism>
<feature type="region of interest" description="Disordered" evidence="1">
    <location>
        <begin position="95"/>
        <end position="116"/>
    </location>
</feature>
<evidence type="ECO:0000313" key="2">
    <source>
        <dbReference type="Proteomes" id="UP000694904"/>
    </source>
</evidence>
<reference evidence="2" key="1">
    <citation type="journal article" date="1997" name="Nucleic Acids Res.">
        <title>tRNAscan-SE: a program for improved detection of transfer RNA genes in genomic sequence.</title>
        <authorList>
            <person name="Lowe T.M."/>
            <person name="Eddy S.R."/>
        </authorList>
    </citation>
    <scope>NUCLEOTIDE SEQUENCE [LARGE SCALE GENOMIC DNA]</scope>
</reference>
<evidence type="ECO:0000256" key="1">
    <source>
        <dbReference type="SAM" id="MobiDB-lite"/>
    </source>
</evidence>
<keyword evidence="2" id="KW-1185">Reference proteome</keyword>
<dbReference type="GeneID" id="108616772"/>
<gene>
    <name evidence="3" type="primary">LOC108616772</name>
</gene>
<evidence type="ECO:0000313" key="3">
    <source>
        <dbReference type="RefSeq" id="XP_017867684.1"/>
    </source>
</evidence>
<proteinExistence type="predicted"/>
<name>A0ABM1PKE8_DROAR</name>
<feature type="compositionally biased region" description="Basic and acidic residues" evidence="1">
    <location>
        <begin position="1"/>
        <end position="12"/>
    </location>
</feature>
<feature type="compositionally biased region" description="Basic and acidic residues" evidence="1">
    <location>
        <begin position="100"/>
        <end position="110"/>
    </location>
</feature>